<dbReference type="InterPro" id="IPR001173">
    <property type="entry name" value="Glyco_trans_2-like"/>
</dbReference>
<keyword evidence="1" id="KW-0472">Membrane</keyword>
<dbReference type="SUPFAM" id="SSF53448">
    <property type="entry name" value="Nucleotide-diphospho-sugar transferases"/>
    <property type="match status" value="1"/>
</dbReference>
<dbReference type="Pfam" id="PF26629">
    <property type="entry name" value="GT2_TM_C"/>
    <property type="match status" value="1"/>
</dbReference>
<evidence type="ECO:0000256" key="1">
    <source>
        <dbReference type="SAM" id="Phobius"/>
    </source>
</evidence>
<dbReference type="Pfam" id="PF00535">
    <property type="entry name" value="Glycos_transf_2"/>
    <property type="match status" value="1"/>
</dbReference>
<evidence type="ECO:0000313" key="4">
    <source>
        <dbReference type="EMBL" id="MVT74042.1"/>
    </source>
</evidence>
<dbReference type="RefSeq" id="WP_157330108.1">
    <property type="nucleotide sequence ID" value="NZ_JANADL010000025.1"/>
</dbReference>
<gene>
    <name evidence="4" type="ORF">GPL20_13465</name>
</gene>
<dbReference type="InterPro" id="IPR050256">
    <property type="entry name" value="Glycosyltransferase_2"/>
</dbReference>
<reference evidence="4 5" key="1">
    <citation type="submission" date="2019-12" db="EMBL/GenBank/DDBJ databases">
        <title>Draft genome sequences Bradyrhizobium cajani AMBPC1010, Bradyrhizobium pachyrhizi AMBPC1040 and Bradyrhizobium yuanmingense ALSPC3051, three plant growth promoting strains isolated from nodules of Cajanus cajan L. in Dominican Republic.</title>
        <authorList>
            <person name="Flores-Felix J.D."/>
            <person name="Araujo J."/>
            <person name="Diaz-Alcantara C."/>
            <person name="Gonzalez-Andres F."/>
            <person name="Velazquez E."/>
        </authorList>
    </citation>
    <scope>NUCLEOTIDE SEQUENCE [LARGE SCALE GENOMIC DNA]</scope>
    <source>
        <strain evidence="4 5">1010</strain>
    </source>
</reference>
<keyword evidence="1" id="KW-1133">Transmembrane helix</keyword>
<feature type="transmembrane region" description="Helical" evidence="1">
    <location>
        <begin position="232"/>
        <end position="256"/>
    </location>
</feature>
<evidence type="ECO:0000313" key="5">
    <source>
        <dbReference type="Proteomes" id="UP000449969"/>
    </source>
</evidence>
<keyword evidence="4" id="KW-0808">Transferase</keyword>
<dbReference type="OrthoDB" id="9815923at2"/>
<feature type="domain" description="Glycosyltransferase 2-like" evidence="2">
    <location>
        <begin position="7"/>
        <end position="168"/>
    </location>
</feature>
<dbReference type="AlphaFoldDB" id="A0A844TF53"/>
<dbReference type="EMBL" id="WQNE01000009">
    <property type="protein sequence ID" value="MVT74042.1"/>
    <property type="molecule type" value="Genomic_DNA"/>
</dbReference>
<dbReference type="Gene3D" id="3.90.550.10">
    <property type="entry name" value="Spore Coat Polysaccharide Biosynthesis Protein SpsA, Chain A"/>
    <property type="match status" value="1"/>
</dbReference>
<dbReference type="PANTHER" id="PTHR48090">
    <property type="entry name" value="UNDECAPRENYL-PHOSPHATE 4-DEOXY-4-FORMAMIDO-L-ARABINOSE TRANSFERASE-RELATED"/>
    <property type="match status" value="1"/>
</dbReference>
<dbReference type="GO" id="GO:0016740">
    <property type="term" value="F:transferase activity"/>
    <property type="evidence" value="ECO:0007669"/>
    <property type="project" value="UniProtKB-KW"/>
</dbReference>
<dbReference type="CDD" id="cd04179">
    <property type="entry name" value="DPM_DPG-synthase_like"/>
    <property type="match status" value="1"/>
</dbReference>
<keyword evidence="5" id="KW-1185">Reference proteome</keyword>
<feature type="domain" description="Low-salt glycan biosynthesis hexosyltransferase Agl6 C-terminal transmembrane region" evidence="3">
    <location>
        <begin position="287"/>
        <end position="378"/>
    </location>
</feature>
<protein>
    <submittedName>
        <fullName evidence="4">Glycosyltransferase</fullName>
    </submittedName>
</protein>
<sequence length="383" mass="41676">MPELELTILMPCLNEAETLAVCVAKAQAFLRRAQITGEVLIADNGSTDNSQHIAEAGGARVIDVPMRGYGAALRAGIAAARGRYVVMGDADDSYDFARLDAFLERLRAGDDLVMGNRFRGGIEAGAMPFLHRYLGNPILSWLGRLFFRTPLRDFHCGMRGFSRDSIAKLDLRTTGMEFASEMVVRATLVGLKISEVPTTLSKDGRSRPPHLRTWRDGWRHLKFLLLYSPRWLFFYPGVLLVAAGTLLSGILFFGPIRIGGIGFDIRTMLVACTCLIVGIQGICFATIARSFAEDMNLLPPSERYGRMLDACTLEFFVFGGAAIFVLGIGGLITAIVQWGEANFGPLDVSSLLRVVALSTTAITVGAQLVFAGFLAGLMSIKHS</sequence>
<name>A0A844TF53_9BRAD</name>
<dbReference type="Proteomes" id="UP000449969">
    <property type="component" value="Unassembled WGS sequence"/>
</dbReference>
<feature type="transmembrane region" description="Helical" evidence="1">
    <location>
        <begin position="313"/>
        <end position="339"/>
    </location>
</feature>
<organism evidence="4 5">
    <name type="scientific">Bradyrhizobium cajani</name>
    <dbReference type="NCBI Taxonomy" id="1928661"/>
    <lineage>
        <taxon>Bacteria</taxon>
        <taxon>Pseudomonadati</taxon>
        <taxon>Pseudomonadota</taxon>
        <taxon>Alphaproteobacteria</taxon>
        <taxon>Hyphomicrobiales</taxon>
        <taxon>Nitrobacteraceae</taxon>
        <taxon>Bradyrhizobium</taxon>
    </lineage>
</organism>
<feature type="transmembrane region" description="Helical" evidence="1">
    <location>
        <begin position="351"/>
        <end position="377"/>
    </location>
</feature>
<evidence type="ECO:0000259" key="3">
    <source>
        <dbReference type="Pfam" id="PF26629"/>
    </source>
</evidence>
<comment type="caution">
    <text evidence="4">The sequence shown here is derived from an EMBL/GenBank/DDBJ whole genome shotgun (WGS) entry which is preliminary data.</text>
</comment>
<feature type="transmembrane region" description="Helical" evidence="1">
    <location>
        <begin position="268"/>
        <end position="292"/>
    </location>
</feature>
<proteinExistence type="predicted"/>
<keyword evidence="1" id="KW-0812">Transmembrane</keyword>
<dbReference type="PANTHER" id="PTHR48090:SF7">
    <property type="entry name" value="RFBJ PROTEIN"/>
    <property type="match status" value="1"/>
</dbReference>
<dbReference type="InterPro" id="IPR058718">
    <property type="entry name" value="Agl6_TM_C"/>
</dbReference>
<evidence type="ECO:0000259" key="2">
    <source>
        <dbReference type="Pfam" id="PF00535"/>
    </source>
</evidence>
<accession>A0A844TF53</accession>
<dbReference type="InterPro" id="IPR029044">
    <property type="entry name" value="Nucleotide-diphossugar_trans"/>
</dbReference>